<accession>A0A087SZV9</accession>
<feature type="non-terminal residue" evidence="1">
    <location>
        <position position="52"/>
    </location>
</feature>
<dbReference type="Proteomes" id="UP000054359">
    <property type="component" value="Unassembled WGS sequence"/>
</dbReference>
<protein>
    <submittedName>
        <fullName evidence="1">Uncharacterized protein</fullName>
    </submittedName>
</protein>
<keyword evidence="2" id="KW-1185">Reference proteome</keyword>
<evidence type="ECO:0000313" key="1">
    <source>
        <dbReference type="EMBL" id="KFM58398.1"/>
    </source>
</evidence>
<name>A0A087SZV9_STEMI</name>
<gene>
    <name evidence="1" type="ORF">X975_01522</name>
</gene>
<organism evidence="1 2">
    <name type="scientific">Stegodyphus mimosarum</name>
    <name type="common">African social velvet spider</name>
    <dbReference type="NCBI Taxonomy" id="407821"/>
    <lineage>
        <taxon>Eukaryota</taxon>
        <taxon>Metazoa</taxon>
        <taxon>Ecdysozoa</taxon>
        <taxon>Arthropoda</taxon>
        <taxon>Chelicerata</taxon>
        <taxon>Arachnida</taxon>
        <taxon>Araneae</taxon>
        <taxon>Araneomorphae</taxon>
        <taxon>Entelegynae</taxon>
        <taxon>Eresoidea</taxon>
        <taxon>Eresidae</taxon>
        <taxon>Stegodyphus</taxon>
    </lineage>
</organism>
<dbReference type="AlphaFoldDB" id="A0A087SZV9"/>
<sequence>MTDYVHQALYLNTIMGQHQCHFTSYIKVVKTILDNTVEFSCRSTYNKRKKNI</sequence>
<reference evidence="1 2" key="1">
    <citation type="submission" date="2013-11" db="EMBL/GenBank/DDBJ databases">
        <title>Genome sequencing of Stegodyphus mimosarum.</title>
        <authorList>
            <person name="Bechsgaard J."/>
        </authorList>
    </citation>
    <scope>NUCLEOTIDE SEQUENCE [LARGE SCALE GENOMIC DNA]</scope>
</reference>
<dbReference type="EMBL" id="KK112721">
    <property type="protein sequence ID" value="KFM58398.1"/>
    <property type="molecule type" value="Genomic_DNA"/>
</dbReference>
<evidence type="ECO:0000313" key="2">
    <source>
        <dbReference type="Proteomes" id="UP000054359"/>
    </source>
</evidence>
<proteinExistence type="predicted"/>